<comment type="caution">
    <text evidence="2">The sequence shown here is derived from an EMBL/GenBank/DDBJ whole genome shotgun (WGS) entry which is preliminary data.</text>
</comment>
<name>A0A1Y1JS14_PLAGO</name>
<keyword evidence="1" id="KW-0472">Membrane</keyword>
<dbReference type="OrthoDB" id="381216at2759"/>
<keyword evidence="1" id="KW-0812">Transmembrane</keyword>
<keyword evidence="3" id="KW-1185">Reference proteome</keyword>
<sequence length="235" mass="27667">MGNTIVTKAELSYKDIFHICKDLYNSLLYNMFKTHVYSKLKKECNVFNQRVQHDPHPNYNFTSPCEKHGLYLHEIKHKKSENYRKPYCNFYIYQLKRELKHKIPKIYRFDEAHDQLINVYKKSGVHIPDVCKEYVSLMEDNGLIKPDKITLNNNTIQEELDKFRRDFHEYPLGNTYKYEDELLKSSLGKVDISATTAEALSGDSTNSVTRTSTGVLFFAILIIIFIVYNVKNKFN</sequence>
<evidence type="ECO:0000313" key="3">
    <source>
        <dbReference type="Proteomes" id="UP000195521"/>
    </source>
</evidence>
<protein>
    <submittedName>
        <fullName evidence="2">Variable surface protein</fullName>
    </submittedName>
</protein>
<proteinExistence type="predicted"/>
<gene>
    <name evidence="2" type="ORF">PGO_001875</name>
</gene>
<evidence type="ECO:0000313" key="2">
    <source>
        <dbReference type="EMBL" id="GAW84238.1"/>
    </source>
</evidence>
<organism evidence="2 3">
    <name type="scientific">Plasmodium gonderi</name>
    <dbReference type="NCBI Taxonomy" id="77519"/>
    <lineage>
        <taxon>Eukaryota</taxon>
        <taxon>Sar</taxon>
        <taxon>Alveolata</taxon>
        <taxon>Apicomplexa</taxon>
        <taxon>Aconoidasida</taxon>
        <taxon>Haemosporida</taxon>
        <taxon>Plasmodiidae</taxon>
        <taxon>Plasmodium</taxon>
        <taxon>Plasmodium (Plasmodium)</taxon>
    </lineage>
</organism>
<dbReference type="RefSeq" id="XP_028546827.1">
    <property type="nucleotide sequence ID" value="XM_028691026.1"/>
</dbReference>
<accession>A0A1Y1JS14</accession>
<feature type="transmembrane region" description="Helical" evidence="1">
    <location>
        <begin position="213"/>
        <end position="230"/>
    </location>
</feature>
<keyword evidence="1" id="KW-1133">Transmembrane helix</keyword>
<dbReference type="GeneID" id="39745046"/>
<dbReference type="Proteomes" id="UP000195521">
    <property type="component" value="Unassembled WGS sequence"/>
</dbReference>
<evidence type="ECO:0000256" key="1">
    <source>
        <dbReference type="SAM" id="Phobius"/>
    </source>
</evidence>
<dbReference type="EMBL" id="BDQF01000196">
    <property type="protein sequence ID" value="GAW84238.1"/>
    <property type="molecule type" value="Genomic_DNA"/>
</dbReference>
<reference evidence="3" key="1">
    <citation type="submission" date="2017-04" db="EMBL/GenBank/DDBJ databases">
        <title>Plasmodium gonderi genome.</title>
        <authorList>
            <person name="Arisue N."/>
            <person name="Honma H."/>
            <person name="Kawai S."/>
            <person name="Tougan T."/>
            <person name="Tanabe K."/>
            <person name="Horii T."/>
        </authorList>
    </citation>
    <scope>NUCLEOTIDE SEQUENCE [LARGE SCALE GENOMIC DNA]</scope>
    <source>
        <strain evidence="3">ATCC 30045</strain>
    </source>
</reference>
<dbReference type="AlphaFoldDB" id="A0A1Y1JS14"/>